<dbReference type="Pfam" id="PF00496">
    <property type="entry name" value="SBP_bac_5"/>
    <property type="match status" value="1"/>
</dbReference>
<dbReference type="PANTHER" id="PTHR30290">
    <property type="entry name" value="PERIPLASMIC BINDING COMPONENT OF ABC TRANSPORTER"/>
    <property type="match status" value="1"/>
</dbReference>
<evidence type="ECO:0000259" key="5">
    <source>
        <dbReference type="Pfam" id="PF00496"/>
    </source>
</evidence>
<organism evidence="6 7">
    <name type="scientific">Gordonia insulae</name>
    <dbReference type="NCBI Taxonomy" id="2420509"/>
    <lineage>
        <taxon>Bacteria</taxon>
        <taxon>Bacillati</taxon>
        <taxon>Actinomycetota</taxon>
        <taxon>Actinomycetes</taxon>
        <taxon>Mycobacteriales</taxon>
        <taxon>Gordoniaceae</taxon>
        <taxon>Gordonia</taxon>
    </lineage>
</organism>
<dbReference type="EMBL" id="CP033972">
    <property type="protein sequence ID" value="AZG48002.1"/>
    <property type="molecule type" value="Genomic_DNA"/>
</dbReference>
<keyword evidence="4" id="KW-1133">Transmembrane helix</keyword>
<reference evidence="6 7" key="1">
    <citation type="submission" date="2018-11" db="EMBL/GenBank/DDBJ databases">
        <title>Gordonia insulae sp. nov., isolated from an island soil.</title>
        <authorList>
            <person name="Kim Y.S."/>
            <person name="Kim S.B."/>
        </authorList>
    </citation>
    <scope>NUCLEOTIDE SEQUENCE [LARGE SCALE GENOMIC DNA]</scope>
    <source>
        <strain evidence="6 7">MMS17-SY073</strain>
    </source>
</reference>
<keyword evidence="2" id="KW-0813">Transport</keyword>
<dbReference type="PANTHER" id="PTHR30290:SF9">
    <property type="entry name" value="OLIGOPEPTIDE-BINDING PROTEIN APPA"/>
    <property type="match status" value="1"/>
</dbReference>
<dbReference type="GO" id="GO:0042597">
    <property type="term" value="C:periplasmic space"/>
    <property type="evidence" value="ECO:0007669"/>
    <property type="project" value="UniProtKB-ARBA"/>
</dbReference>
<feature type="transmembrane region" description="Helical" evidence="4">
    <location>
        <begin position="21"/>
        <end position="39"/>
    </location>
</feature>
<evidence type="ECO:0000313" key="7">
    <source>
        <dbReference type="Proteomes" id="UP000271469"/>
    </source>
</evidence>
<keyword evidence="4" id="KW-0812">Transmembrane</keyword>
<dbReference type="InterPro" id="IPR030678">
    <property type="entry name" value="Peptide/Ni-bd"/>
</dbReference>
<comment type="similarity">
    <text evidence="1">Belongs to the bacterial solute-binding protein 5 family.</text>
</comment>
<evidence type="ECO:0000256" key="3">
    <source>
        <dbReference type="ARBA" id="ARBA00022729"/>
    </source>
</evidence>
<sequence length="579" mass="62608">MSDLRSSIEQSDSAQRRRWPWIAGALALVAIVVIGVVVARGGSGDTAAGGDGTPVRGGTLNFSLIDYQRSPDPQWGTNYAESLIAGNVTDKLLWQDPKTGDVTPWLAESWTYNPALTEFTFKLHKGVTFSDGLPFDAQAVKLNFDQYIKGDPALGITPNGAPLFPGYVGTDVIDDHTVRLRFERPLASALQAVSFTANAGPGFLSPNTLRLSAEQRSADATKVVGTGPFVYESWKPQVETVLARRKGYDWAPPALKHKGEAYLDRIVFRSIPEASVRTGSLTSGAIDATLDVGTTDEKALIAQGYKIIYRPVSGTAIYFNFNSQLFPTNDIAVRKAIQLGWNRDSLTKTVLTPSYSVASSVLQPSVPGYADYRGSVVRFDRDKAAQILDAAGWKPGPDGIRVKGGKRLEVKLLGINNLVVNTPAYESIQQDLKKIGVDLKLTVVPIPDYTAQQAKAKTDWNVVAANRSRNDPAVLNLQYSPELGNGAYIGPESPGIDQAEVTKVLGQIETTLDPAQRAQYTKAAQDLLLEKYALVNPVYNPSQVIAHAGYIHGIVFDAQSRNSFVAAWKGAADDNRADG</sequence>
<dbReference type="Gene3D" id="3.40.190.10">
    <property type="entry name" value="Periplasmic binding protein-like II"/>
    <property type="match status" value="1"/>
</dbReference>
<keyword evidence="4" id="KW-0472">Membrane</keyword>
<dbReference type="OrthoDB" id="9046151at2"/>
<evidence type="ECO:0000256" key="1">
    <source>
        <dbReference type="ARBA" id="ARBA00005695"/>
    </source>
</evidence>
<dbReference type="RefSeq" id="WP_124710281.1">
    <property type="nucleotide sequence ID" value="NZ_CP033972.1"/>
</dbReference>
<keyword evidence="7" id="KW-1185">Reference proteome</keyword>
<dbReference type="Proteomes" id="UP000271469">
    <property type="component" value="Chromosome"/>
</dbReference>
<keyword evidence="3" id="KW-0732">Signal</keyword>
<dbReference type="GO" id="GO:1904680">
    <property type="term" value="F:peptide transmembrane transporter activity"/>
    <property type="evidence" value="ECO:0007669"/>
    <property type="project" value="TreeGrafter"/>
</dbReference>
<feature type="domain" description="Solute-binding protein family 5" evidence="5">
    <location>
        <begin position="102"/>
        <end position="472"/>
    </location>
</feature>
<evidence type="ECO:0000256" key="4">
    <source>
        <dbReference type="SAM" id="Phobius"/>
    </source>
</evidence>
<evidence type="ECO:0000313" key="6">
    <source>
        <dbReference type="EMBL" id="AZG48002.1"/>
    </source>
</evidence>
<dbReference type="AlphaFoldDB" id="A0A3G8JTZ1"/>
<dbReference type="InterPro" id="IPR039424">
    <property type="entry name" value="SBP_5"/>
</dbReference>
<name>A0A3G8JTZ1_9ACTN</name>
<dbReference type="InterPro" id="IPR000914">
    <property type="entry name" value="SBP_5_dom"/>
</dbReference>
<dbReference type="PIRSF" id="PIRSF002741">
    <property type="entry name" value="MppA"/>
    <property type="match status" value="1"/>
</dbReference>
<dbReference type="SUPFAM" id="SSF53850">
    <property type="entry name" value="Periplasmic binding protein-like II"/>
    <property type="match status" value="1"/>
</dbReference>
<gene>
    <name evidence="6" type="primary">nikA</name>
    <name evidence="6" type="ORF">D7316_04614</name>
</gene>
<dbReference type="KEGG" id="gom:D7316_04614"/>
<evidence type="ECO:0000256" key="2">
    <source>
        <dbReference type="ARBA" id="ARBA00022448"/>
    </source>
</evidence>
<accession>A0A3G8JTZ1</accession>
<dbReference type="CDD" id="cd08492">
    <property type="entry name" value="PBP2_NikA_DppA_OppA_like_15"/>
    <property type="match status" value="1"/>
</dbReference>
<dbReference type="GO" id="GO:0043190">
    <property type="term" value="C:ATP-binding cassette (ABC) transporter complex"/>
    <property type="evidence" value="ECO:0007669"/>
    <property type="project" value="InterPro"/>
</dbReference>
<protein>
    <submittedName>
        <fullName evidence="6">Nickel-binding periplasmic protein</fullName>
    </submittedName>
</protein>
<proteinExistence type="inferred from homology"/>
<dbReference type="GO" id="GO:0015833">
    <property type="term" value="P:peptide transport"/>
    <property type="evidence" value="ECO:0007669"/>
    <property type="project" value="TreeGrafter"/>
</dbReference>
<dbReference type="Gene3D" id="3.10.105.10">
    <property type="entry name" value="Dipeptide-binding Protein, Domain 3"/>
    <property type="match status" value="1"/>
</dbReference>